<gene>
    <name evidence="2" type="ORF">E2C01_056761</name>
</gene>
<proteinExistence type="predicted"/>
<dbReference type="AlphaFoldDB" id="A0A5B7GV14"/>
<sequence>MHAHARLSRVKRRSAGCVTRSQLSLTGGTPGQTQMRAAHKHGDDWGVYLASLLHPAPPVNTRGPPLTAAGDSVSRGSLVILTPGFAAGDPPGSLTKRRRLGGCRRMGKVSPQSMGCVRWEAAAAAAEAGVWRGSGSVLPPPVHTHRRARHDPATRERAPPLLASNGLDSLHIRHVPQRA</sequence>
<keyword evidence="3" id="KW-1185">Reference proteome</keyword>
<accession>A0A5B7GV14</accession>
<evidence type="ECO:0000313" key="3">
    <source>
        <dbReference type="Proteomes" id="UP000324222"/>
    </source>
</evidence>
<organism evidence="2 3">
    <name type="scientific">Portunus trituberculatus</name>
    <name type="common">Swimming crab</name>
    <name type="synonym">Neptunus trituberculatus</name>
    <dbReference type="NCBI Taxonomy" id="210409"/>
    <lineage>
        <taxon>Eukaryota</taxon>
        <taxon>Metazoa</taxon>
        <taxon>Ecdysozoa</taxon>
        <taxon>Arthropoda</taxon>
        <taxon>Crustacea</taxon>
        <taxon>Multicrustacea</taxon>
        <taxon>Malacostraca</taxon>
        <taxon>Eumalacostraca</taxon>
        <taxon>Eucarida</taxon>
        <taxon>Decapoda</taxon>
        <taxon>Pleocyemata</taxon>
        <taxon>Brachyura</taxon>
        <taxon>Eubrachyura</taxon>
        <taxon>Portunoidea</taxon>
        <taxon>Portunidae</taxon>
        <taxon>Portuninae</taxon>
        <taxon>Portunus</taxon>
    </lineage>
</organism>
<name>A0A5B7GV14_PORTR</name>
<dbReference type="EMBL" id="VSRR010019939">
    <property type="protein sequence ID" value="MPC62672.1"/>
    <property type="molecule type" value="Genomic_DNA"/>
</dbReference>
<evidence type="ECO:0000256" key="1">
    <source>
        <dbReference type="SAM" id="MobiDB-lite"/>
    </source>
</evidence>
<protein>
    <submittedName>
        <fullName evidence="2">Uncharacterized protein</fullName>
    </submittedName>
</protein>
<reference evidence="2 3" key="1">
    <citation type="submission" date="2019-05" db="EMBL/GenBank/DDBJ databases">
        <title>Another draft genome of Portunus trituberculatus and its Hox gene families provides insights of decapod evolution.</title>
        <authorList>
            <person name="Jeong J.-H."/>
            <person name="Song I."/>
            <person name="Kim S."/>
            <person name="Choi T."/>
            <person name="Kim D."/>
            <person name="Ryu S."/>
            <person name="Kim W."/>
        </authorList>
    </citation>
    <scope>NUCLEOTIDE SEQUENCE [LARGE SCALE GENOMIC DNA]</scope>
    <source>
        <tissue evidence="2">Muscle</tissue>
    </source>
</reference>
<dbReference type="Proteomes" id="UP000324222">
    <property type="component" value="Unassembled WGS sequence"/>
</dbReference>
<comment type="caution">
    <text evidence="2">The sequence shown here is derived from an EMBL/GenBank/DDBJ whole genome shotgun (WGS) entry which is preliminary data.</text>
</comment>
<feature type="region of interest" description="Disordered" evidence="1">
    <location>
        <begin position="136"/>
        <end position="162"/>
    </location>
</feature>
<evidence type="ECO:0000313" key="2">
    <source>
        <dbReference type="EMBL" id="MPC62672.1"/>
    </source>
</evidence>